<dbReference type="RefSeq" id="WP_167970213.1">
    <property type="nucleotide sequence ID" value="NZ_VSRL01000007.1"/>
</dbReference>
<dbReference type="Gene3D" id="3.20.20.60">
    <property type="entry name" value="Phosphoenolpyruvate-binding domains"/>
    <property type="match status" value="1"/>
</dbReference>
<evidence type="ECO:0000313" key="1">
    <source>
        <dbReference type="EMBL" id="NKE55967.1"/>
    </source>
</evidence>
<keyword evidence="2" id="KW-1185">Reference proteome</keyword>
<dbReference type="InterPro" id="IPR040442">
    <property type="entry name" value="Pyrv_kinase-like_dom_sf"/>
</dbReference>
<dbReference type="InterPro" id="IPR039556">
    <property type="entry name" value="ICL/PEPM"/>
</dbReference>
<organism evidence="1 2">
    <name type="scientific">Lentzea indica</name>
    <dbReference type="NCBI Taxonomy" id="2604800"/>
    <lineage>
        <taxon>Bacteria</taxon>
        <taxon>Bacillati</taxon>
        <taxon>Actinomycetota</taxon>
        <taxon>Actinomycetes</taxon>
        <taxon>Pseudonocardiales</taxon>
        <taxon>Pseudonocardiaceae</taxon>
        <taxon>Lentzea</taxon>
    </lineage>
</organism>
<reference evidence="1 2" key="1">
    <citation type="submission" date="2019-08" db="EMBL/GenBank/DDBJ databases">
        <title>Lentzea from Indian Himalayas.</title>
        <authorList>
            <person name="Mandal S."/>
            <person name="Mallick Gupta A."/>
            <person name="Maiti P.K."/>
            <person name="Sarkar J."/>
            <person name="Mandal S."/>
        </authorList>
    </citation>
    <scope>NUCLEOTIDE SEQUENCE [LARGE SCALE GENOMIC DNA]</scope>
    <source>
        <strain evidence="1 2">PSKA42</strain>
    </source>
</reference>
<dbReference type="Proteomes" id="UP001515943">
    <property type="component" value="Unassembled WGS sequence"/>
</dbReference>
<dbReference type="InterPro" id="IPR015813">
    <property type="entry name" value="Pyrv/PenolPyrv_kinase-like_dom"/>
</dbReference>
<dbReference type="CDD" id="cd00377">
    <property type="entry name" value="ICL_PEPM"/>
    <property type="match status" value="1"/>
</dbReference>
<dbReference type="PANTHER" id="PTHR42905">
    <property type="entry name" value="PHOSPHOENOLPYRUVATE CARBOXYLASE"/>
    <property type="match status" value="1"/>
</dbReference>
<keyword evidence="1" id="KW-0456">Lyase</keyword>
<dbReference type="Gene3D" id="6.10.250.2750">
    <property type="match status" value="1"/>
</dbReference>
<accession>A0ABX1FAR7</accession>
<dbReference type="PANTHER" id="PTHR42905:SF16">
    <property type="entry name" value="CARBOXYPHOSPHONOENOLPYRUVATE PHOSPHONOMUTASE-LIKE PROTEIN (AFU_ORTHOLOGUE AFUA_5G07230)"/>
    <property type="match status" value="1"/>
</dbReference>
<gene>
    <name evidence="1" type="ORF">FXN61_03640</name>
</gene>
<dbReference type="SUPFAM" id="SSF51621">
    <property type="entry name" value="Phosphoenolpyruvate/pyruvate domain"/>
    <property type="match status" value="1"/>
</dbReference>
<dbReference type="Pfam" id="PF13714">
    <property type="entry name" value="PEP_mutase"/>
    <property type="match status" value="1"/>
</dbReference>
<dbReference type="GO" id="GO:0016829">
    <property type="term" value="F:lyase activity"/>
    <property type="evidence" value="ECO:0007669"/>
    <property type="project" value="UniProtKB-KW"/>
</dbReference>
<sequence length="269" mass="27450">MTSAADRTKLFHALHQQGGLALPNAWDVASALIVEAAGAKAVATTSAGVAWSLGAPDGDAVDRDLVIGLVARIAKAVSVPVTADIESGFGKDAKEVGDTARAVSEAGASGVNIEDGHEGSVRDAQEQKERLAAAREAAPDLYINARIDVYLREVGAPEDRLQLVLDRARTYLEAGASGIFVPGVTDLGTVRELANGIDAPLNVLAGPGAPAVDELAAAGAARISVGEALASAAYAAAKKAAEELLTKGTYDSASEGLSCDELNALFRHN</sequence>
<protein>
    <submittedName>
        <fullName evidence="1">Isocitrate lyase/phosphoenolpyruvate mutase family protein</fullName>
    </submittedName>
</protein>
<evidence type="ECO:0000313" key="2">
    <source>
        <dbReference type="Proteomes" id="UP001515943"/>
    </source>
</evidence>
<proteinExistence type="predicted"/>
<dbReference type="EMBL" id="VSRL01000007">
    <property type="protein sequence ID" value="NKE55967.1"/>
    <property type="molecule type" value="Genomic_DNA"/>
</dbReference>
<name>A0ABX1FAR7_9PSEU</name>
<comment type="caution">
    <text evidence="1">The sequence shown here is derived from an EMBL/GenBank/DDBJ whole genome shotgun (WGS) entry which is preliminary data.</text>
</comment>